<sequence>METLTSLPELTAETQRGIESTTKDHHDDVIETLAQEASRGRTLGDKRNSADVERDSSNSITHTASRAALDSKGNPSISLELSRRGQGLSMTAETTADQDLGNRQPQRAEEPKPSRRGQIPGEDKPTIEGSPQRIWTSESPGFETTKSPLSTWNEQQGAFGVADSDIAAATAEALKKLLTRVKEQQASLGEEWRRYEELEYRRMRLLSAGGRNMGLADTHREGLREANAEFHRSLAYLQQTVDTLQKQMDTLSLGRLASRAALLGSADSPGWRSGDGRNSSEQSQPSFKDRLGRAQKNAGDARGHSTWAKQDRSEGRTSSTDLVFVQPTELLVVATRVHELLGHQQRLTDFLGSLVSLQSHRLLQQEWPLESQIRELQENNVSASVLPSRIRKARPQRVQWRTYRHAKYAAASRAEEARMTASVFGSFPGDNAFFGGRIGMNHHFHEVPVQPTSPQSVSVLGKPPRTVHGSSSASVQTKKEERPKGRRGVVGGFEVFDDPEETVTAALQRFLYPAYSLAFVANLVPGSGGRRTQGVGGLAEATVHGRMEWLTDSTVFADRKLNEIVEEKMTKRAARSGLPTTRFVPTAPGRDRPWNRNDATTETPVPAVLDAVRYAEKAASLTAFYDRVEQEGAEEAQKKPDVGTPQDIIFQYAFDNVPLEHKRALWKDYLQVQLEDRGYDILLPDESTEGQRNDDDTRRLAPDVGVLPPGMHSSVVENAADGPETSQFSQQPPVNPAVELSWLVEDAFGHADRRSSSTPTGLFQGLMDANLAREAQARSGNNALKLEIPTLNTKEWGALEYSGDTGNIIPFLKDDLVSRELLQEILLVQGGVGGEEGAVLGLDSWAFEESTENSDTDLLHDEDFDNNENLGWAWDFVL</sequence>
<feature type="region of interest" description="Disordered" evidence="1">
    <location>
        <begin position="685"/>
        <end position="709"/>
    </location>
</feature>
<feature type="region of interest" description="Disordered" evidence="1">
    <location>
        <begin position="579"/>
        <end position="601"/>
    </location>
</feature>
<dbReference type="AlphaFoldDB" id="A0A0F7U8B8"/>
<feature type="compositionally biased region" description="Polar residues" evidence="1">
    <location>
        <begin position="1"/>
        <end position="20"/>
    </location>
</feature>
<accession>A0A0F7U8B8</accession>
<evidence type="ECO:0000313" key="2">
    <source>
        <dbReference type="EMBL" id="CEL65306.1"/>
    </source>
</evidence>
<name>A0A0F7U8B8_NEOCL</name>
<feature type="region of interest" description="Disordered" evidence="1">
    <location>
        <begin position="267"/>
        <end position="319"/>
    </location>
</feature>
<feature type="compositionally biased region" description="Polar residues" evidence="1">
    <location>
        <begin position="276"/>
        <end position="286"/>
    </location>
</feature>
<evidence type="ECO:0000256" key="1">
    <source>
        <dbReference type="SAM" id="MobiDB-lite"/>
    </source>
</evidence>
<proteinExistence type="predicted"/>
<dbReference type="EMBL" id="LN714478">
    <property type="protein sequence ID" value="CEL65306.1"/>
    <property type="molecule type" value="Genomic_DNA"/>
</dbReference>
<feature type="region of interest" description="Disordered" evidence="1">
    <location>
        <begin position="450"/>
        <end position="486"/>
    </location>
</feature>
<feature type="compositionally biased region" description="Polar residues" evidence="1">
    <location>
        <begin position="88"/>
        <end position="105"/>
    </location>
</feature>
<feature type="compositionally biased region" description="Basic and acidic residues" evidence="1">
    <location>
        <begin position="38"/>
        <end position="56"/>
    </location>
</feature>
<organism evidence="2">
    <name type="scientific">Neospora caninum (strain Liverpool)</name>
    <dbReference type="NCBI Taxonomy" id="572307"/>
    <lineage>
        <taxon>Eukaryota</taxon>
        <taxon>Sar</taxon>
        <taxon>Alveolata</taxon>
        <taxon>Apicomplexa</taxon>
        <taxon>Conoidasida</taxon>
        <taxon>Coccidia</taxon>
        <taxon>Eucoccidiorida</taxon>
        <taxon>Eimeriorina</taxon>
        <taxon>Sarcocystidae</taxon>
        <taxon>Neospora</taxon>
    </lineage>
</organism>
<reference evidence="2" key="1">
    <citation type="journal article" date="2015" name="PLoS ONE">
        <title>Comprehensive Evaluation of Toxoplasma gondii VEG and Neospora caninum LIV Genomes with Tachyzoite Stage Transcriptome and Proteome Defines Novel Transcript Features.</title>
        <authorList>
            <person name="Ramaprasad A."/>
            <person name="Mourier T."/>
            <person name="Naeem R."/>
            <person name="Malas T.B."/>
            <person name="Moussa E."/>
            <person name="Panigrahi A."/>
            <person name="Vermont S.J."/>
            <person name="Otto T.D."/>
            <person name="Wastling J."/>
            <person name="Pain A."/>
        </authorList>
    </citation>
    <scope>NUCLEOTIDE SEQUENCE</scope>
    <source>
        <strain evidence="2">Liverpool</strain>
    </source>
</reference>
<feature type="compositionally biased region" description="Basic and acidic residues" evidence="1">
    <location>
        <begin position="299"/>
        <end position="315"/>
    </location>
</feature>
<feature type="compositionally biased region" description="Polar residues" evidence="1">
    <location>
        <begin position="133"/>
        <end position="146"/>
    </location>
</feature>
<feature type="region of interest" description="Disordered" evidence="1">
    <location>
        <begin position="1"/>
        <end position="146"/>
    </location>
</feature>
<feature type="compositionally biased region" description="Basic and acidic residues" evidence="1">
    <location>
        <begin position="689"/>
        <end position="701"/>
    </location>
</feature>
<protein>
    <submittedName>
        <fullName evidence="2">Uncharacterized protein</fullName>
    </submittedName>
</protein>
<gene>
    <name evidence="2" type="ORF">BN1204_011620</name>
</gene>